<dbReference type="VEuPathDB" id="TrichDB:TVAG_067470"/>
<feature type="coiled-coil region" evidence="1">
    <location>
        <begin position="505"/>
        <end position="647"/>
    </location>
</feature>
<dbReference type="STRING" id="5722.A2DSG3"/>
<keyword evidence="3" id="KW-1185">Reference proteome</keyword>
<sequence>MKKRNNPDIEKVIKVISETSNDPDKQDEKSVESVAKFIESPESINYSIGLLKSGQINAQIVACNIIINYLSASDSQNIELQNQIRNFAFSHAQSYDSIINKQLITIVAMIAIKDFPEKWPSFLDEVLSSPVVGLQILHKYFTLLVDENTKNIAPSRFKQIQTFFIKKENDLVNLINSSPNKTPKKYLQTMISNIYSPEMTISKLKSSNKSPKRQTTAADEFSERNKDAISQLHTKIQEKERNIDFMMNEIAKIKNDLESRKLGFDGKVQRKREEMKNRYKAMIEELQSRAATQLAENELLTSKISEITSKINDIVNAPINVKKVKLNFDFSKNTEKLLKEREKEIREQCSKEFYPFFLKLQQEHEENIESLEIEHENEIKRIHEAAFDELKIFKPRVFISQEEIAARQKFEKIQNNLNSEYEIQKNALLKQISEIETDRDNNLQQLFEETKQKIQNEKSFFSKRRKIVRQNVKNAKSQIPQQIEVPKLSPEEEKNLRLFVEQKLKSDFEKQLESQVNNVQENRENMVKEMKEMENNEIKKASENNDLIIYNLDNEISDLDEELLSLNQELEKLKLNYENLSAERSSNEDNFSQMRGEKLYYADNLRDLEAKLLKYNFEEEEEESQEVLALQSELEKFSHEIDREKKNHLKLINSLVSQHESTKNKISSRAEELFVVKDQAISQLKLKINETKKKIKEIHSEVTSLVN</sequence>
<proteinExistence type="predicted"/>
<reference evidence="2" key="2">
    <citation type="journal article" date="2007" name="Science">
        <title>Draft genome sequence of the sexually transmitted pathogen Trichomonas vaginalis.</title>
        <authorList>
            <person name="Carlton J.M."/>
            <person name="Hirt R.P."/>
            <person name="Silva J.C."/>
            <person name="Delcher A.L."/>
            <person name="Schatz M."/>
            <person name="Zhao Q."/>
            <person name="Wortman J.R."/>
            <person name="Bidwell S.L."/>
            <person name="Alsmark U.C.M."/>
            <person name="Besteiro S."/>
            <person name="Sicheritz-Ponten T."/>
            <person name="Noel C.J."/>
            <person name="Dacks J.B."/>
            <person name="Foster P.G."/>
            <person name="Simillion C."/>
            <person name="Van de Peer Y."/>
            <person name="Miranda-Saavedra D."/>
            <person name="Barton G.J."/>
            <person name="Westrop G.D."/>
            <person name="Mueller S."/>
            <person name="Dessi D."/>
            <person name="Fiori P.L."/>
            <person name="Ren Q."/>
            <person name="Paulsen I."/>
            <person name="Zhang H."/>
            <person name="Bastida-Corcuera F.D."/>
            <person name="Simoes-Barbosa A."/>
            <person name="Brown M.T."/>
            <person name="Hayes R.D."/>
            <person name="Mukherjee M."/>
            <person name="Okumura C.Y."/>
            <person name="Schneider R."/>
            <person name="Smith A.J."/>
            <person name="Vanacova S."/>
            <person name="Villalvazo M."/>
            <person name="Haas B.J."/>
            <person name="Pertea M."/>
            <person name="Feldblyum T.V."/>
            <person name="Utterback T.R."/>
            <person name="Shu C.L."/>
            <person name="Osoegawa K."/>
            <person name="de Jong P.J."/>
            <person name="Hrdy I."/>
            <person name="Horvathova L."/>
            <person name="Zubacova Z."/>
            <person name="Dolezal P."/>
            <person name="Malik S.B."/>
            <person name="Logsdon J.M. Jr."/>
            <person name="Henze K."/>
            <person name="Gupta A."/>
            <person name="Wang C.C."/>
            <person name="Dunne R.L."/>
            <person name="Upcroft J.A."/>
            <person name="Upcroft P."/>
            <person name="White O."/>
            <person name="Salzberg S.L."/>
            <person name="Tang P."/>
            <person name="Chiu C.-H."/>
            <person name="Lee Y.-S."/>
            <person name="Embley T.M."/>
            <person name="Coombs G.H."/>
            <person name="Mottram J.C."/>
            <person name="Tachezy J."/>
            <person name="Fraser-Liggett C.M."/>
            <person name="Johnson P.J."/>
        </authorList>
    </citation>
    <scope>NUCLEOTIDE SEQUENCE [LARGE SCALE GENOMIC DNA]</scope>
    <source>
        <strain evidence="2">G3</strain>
    </source>
</reference>
<reference evidence="2" key="1">
    <citation type="submission" date="2006-10" db="EMBL/GenBank/DDBJ databases">
        <authorList>
            <person name="Amadeo P."/>
            <person name="Zhao Q."/>
            <person name="Wortman J."/>
            <person name="Fraser-Liggett C."/>
            <person name="Carlton J."/>
        </authorList>
    </citation>
    <scope>NUCLEOTIDE SEQUENCE</scope>
    <source>
        <strain evidence="2">G3</strain>
    </source>
</reference>
<name>A2DSG3_TRIV3</name>
<dbReference type="EMBL" id="DS113239">
    <property type="protein sequence ID" value="EAY16742.1"/>
    <property type="molecule type" value="Genomic_DNA"/>
</dbReference>
<keyword evidence="1" id="KW-0175">Coiled coil</keyword>
<dbReference type="KEGG" id="tva:4774753"/>
<evidence type="ECO:0000313" key="3">
    <source>
        <dbReference type="Proteomes" id="UP000001542"/>
    </source>
</evidence>
<evidence type="ECO:0000313" key="2">
    <source>
        <dbReference type="EMBL" id="EAY16742.1"/>
    </source>
</evidence>
<dbReference type="InterPro" id="IPR016024">
    <property type="entry name" value="ARM-type_fold"/>
</dbReference>
<evidence type="ECO:0000256" key="1">
    <source>
        <dbReference type="SAM" id="Coils"/>
    </source>
</evidence>
<feature type="coiled-coil region" evidence="1">
    <location>
        <begin position="229"/>
        <end position="303"/>
    </location>
</feature>
<dbReference type="InParanoid" id="A2DSG3"/>
<dbReference type="OrthoDB" id="26399at2759"/>
<dbReference type="RefSeq" id="XP_001328965.1">
    <property type="nucleotide sequence ID" value="XM_001328930.1"/>
</dbReference>
<accession>A2DSG3</accession>
<dbReference type="Proteomes" id="UP000001542">
    <property type="component" value="Unassembled WGS sequence"/>
</dbReference>
<gene>
    <name evidence="2" type="ORF">TVAG_067470</name>
</gene>
<protein>
    <submittedName>
        <fullName evidence="2">Uncharacterized protein</fullName>
    </submittedName>
</protein>
<organism evidence="2 3">
    <name type="scientific">Trichomonas vaginalis (strain ATCC PRA-98 / G3)</name>
    <dbReference type="NCBI Taxonomy" id="412133"/>
    <lineage>
        <taxon>Eukaryota</taxon>
        <taxon>Metamonada</taxon>
        <taxon>Parabasalia</taxon>
        <taxon>Trichomonadida</taxon>
        <taxon>Trichomonadidae</taxon>
        <taxon>Trichomonas</taxon>
    </lineage>
</organism>
<dbReference type="SMR" id="A2DSG3"/>
<dbReference type="SUPFAM" id="SSF48371">
    <property type="entry name" value="ARM repeat"/>
    <property type="match status" value="1"/>
</dbReference>
<dbReference type="VEuPathDB" id="TrichDB:TVAGG3_0080060"/>
<dbReference type="AlphaFoldDB" id="A2DSG3"/>